<dbReference type="OrthoDB" id="9772748at2"/>
<dbReference type="AlphaFoldDB" id="A0A0H5SDL6"/>
<keyword evidence="2" id="KW-0812">Transmembrane</keyword>
<reference evidence="3 4" key="1">
    <citation type="submission" date="2015-06" db="EMBL/GenBank/DDBJ databases">
        <authorList>
            <person name="Wibberg Daniel"/>
        </authorList>
    </citation>
    <scope>NUCLEOTIDE SEQUENCE [LARGE SCALE GENOMIC DNA]</scope>
    <source>
        <strain evidence="3 4">T3/55T</strain>
    </source>
</reference>
<name>A0A0H5SDL6_HERHM</name>
<gene>
    <name evidence="3" type="ORF">HHT355_0255</name>
</gene>
<evidence type="ECO:0000313" key="4">
    <source>
        <dbReference type="Proteomes" id="UP000236497"/>
    </source>
</evidence>
<feature type="transmembrane region" description="Helical" evidence="2">
    <location>
        <begin position="206"/>
        <end position="225"/>
    </location>
</feature>
<accession>A0A0H5SDL6</accession>
<feature type="coiled-coil region" evidence="1">
    <location>
        <begin position="138"/>
        <end position="172"/>
    </location>
</feature>
<proteinExistence type="predicted"/>
<keyword evidence="1" id="KW-0175">Coiled coil</keyword>
<keyword evidence="4" id="KW-1185">Reference proteome</keyword>
<keyword evidence="2" id="KW-1133">Transmembrane helix</keyword>
<feature type="coiled-coil region" evidence="1">
    <location>
        <begin position="340"/>
        <end position="367"/>
    </location>
</feature>
<evidence type="ECO:0000313" key="3">
    <source>
        <dbReference type="EMBL" id="CRZ33467.1"/>
    </source>
</evidence>
<dbReference type="Proteomes" id="UP000236497">
    <property type="component" value="Unassembled WGS sequence"/>
</dbReference>
<feature type="transmembrane region" description="Helical" evidence="2">
    <location>
        <begin position="179"/>
        <end position="200"/>
    </location>
</feature>
<protein>
    <submittedName>
        <fullName evidence="3">Uncharacterized protein</fullName>
    </submittedName>
</protein>
<dbReference type="EMBL" id="CVTD020000008">
    <property type="protein sequence ID" value="CRZ33467.1"/>
    <property type="molecule type" value="Genomic_DNA"/>
</dbReference>
<keyword evidence="2" id="KW-0472">Membrane</keyword>
<organism evidence="3 4">
    <name type="scientific">Herbinix hemicellulosilytica</name>
    <dbReference type="NCBI Taxonomy" id="1564487"/>
    <lineage>
        <taxon>Bacteria</taxon>
        <taxon>Bacillati</taxon>
        <taxon>Bacillota</taxon>
        <taxon>Clostridia</taxon>
        <taxon>Lachnospirales</taxon>
        <taxon>Lachnospiraceae</taxon>
        <taxon>Herbinix</taxon>
    </lineage>
</organism>
<sequence length="400" mass="47626">MGWLKNLFIKPDNKELKENKEQVIPDKNKEHILPVKSSKVSDFNKYVRENSEIITESHRLIEEAKTEYQAVTSYLTDIQKIDMIPMEQRGELEEAASNIVNLSKEREMIQNRKYDITDTQYRLFERYEMQIPKELAAVKEAESYQESIESDLKRLEQEKQNFLNEKDEIAYKQTFLKGIAVATCVIIVLLFAIFAILTTYTNSNMTLPFLLTVLMGMATALYIFMEARKNANDIQLVRIKLNKVIMLANKVTIKSVNNRNYLDYIYNKYMVDNYEQFKNCWEQFVKIKDENKKYRSNSQLLEYYYERLINELKRFGVNDAEIWIYQPSAILDSREMVEIRHRLNVRRQKLRERIDTYQKQKEEAAKNIISMIKACPERKDDAIRILDEYKIRQDVLESQI</sequence>
<dbReference type="RefSeq" id="WP_103201646.1">
    <property type="nucleotide sequence ID" value="NZ_CVTD020000008.1"/>
</dbReference>
<evidence type="ECO:0000256" key="2">
    <source>
        <dbReference type="SAM" id="Phobius"/>
    </source>
</evidence>
<evidence type="ECO:0000256" key="1">
    <source>
        <dbReference type="SAM" id="Coils"/>
    </source>
</evidence>